<sequence>MPECPTIDFFNELSNDEEEEAIEAATAATTVHADSLQGRKRKLILADNSDNEAADQSVPTPRVSSPPPPSAPKTRPFSPRPVKRGRLKVSNIKPNTSFTGKDDDTLLQPPTTSVIEKPVAVPTGSQSELAEGEMPSTTPPLPPQDSTMDVEPAATQAATSSDITSSIDIIPSTVTTTPAAPAQATPSPSSVLTTTVEVPSADKGKQVPGSHVAIEPSAGSDSEKTVSDEIVGWRYGPNPDQVSVLDRFEDQKSMTRLIQLMAESSDLVLKVIKNSSAKDSLLERIAPLAEKADQAQEELAILKNEVAGYRNIRSEFKDKLRDFLGHDPAVLEAKKQAEEQVLKLQAELTQLQDKNEELIKAKDSAEKKLAHSITRNVKSHEQANYYKDKLETLSKKHEDLKKKSANELSAMKVKHNEEFLKMKAELEEARRINVELCQAAEPILDNLHAATAESNTSSLQSVIEHLQSAPARLKKIILESDSVACGQTLAVIKSLYPKLDLEPITSGYAEGTTGKKALELLDQVDGMAQIMAKDALYPEEEDNA</sequence>
<evidence type="ECO:0000313" key="4">
    <source>
        <dbReference type="Proteomes" id="UP000032180"/>
    </source>
</evidence>
<protein>
    <submittedName>
        <fullName evidence="3">Uncharacterized protein</fullName>
    </submittedName>
</protein>
<name>A0A0D9XRJ4_9ORYZ</name>
<dbReference type="EnsemblPlants" id="LPERR11G09330.1">
    <property type="protein sequence ID" value="LPERR11G09330.1"/>
    <property type="gene ID" value="LPERR11G09330"/>
</dbReference>
<evidence type="ECO:0000313" key="3">
    <source>
        <dbReference type="EnsemblPlants" id="LPERR11G09330.1"/>
    </source>
</evidence>
<feature type="compositionally biased region" description="Low complexity" evidence="2">
    <location>
        <begin position="153"/>
        <end position="166"/>
    </location>
</feature>
<accession>A0A0D9XRJ4</accession>
<keyword evidence="1" id="KW-0175">Coiled coil</keyword>
<dbReference type="HOGENOM" id="CLU_036755_0_1_1"/>
<evidence type="ECO:0000256" key="1">
    <source>
        <dbReference type="SAM" id="Coils"/>
    </source>
</evidence>
<feature type="coiled-coil region" evidence="1">
    <location>
        <begin position="278"/>
        <end position="432"/>
    </location>
</feature>
<feature type="region of interest" description="Disordered" evidence="2">
    <location>
        <begin position="201"/>
        <end position="224"/>
    </location>
</feature>
<dbReference type="Proteomes" id="UP000032180">
    <property type="component" value="Chromosome 11"/>
</dbReference>
<reference evidence="4" key="2">
    <citation type="submission" date="2013-12" db="EMBL/GenBank/DDBJ databases">
        <authorList>
            <person name="Yu Y."/>
            <person name="Lee S."/>
            <person name="de Baynast K."/>
            <person name="Wissotski M."/>
            <person name="Liu L."/>
            <person name="Talag J."/>
            <person name="Goicoechea J."/>
            <person name="Angelova A."/>
            <person name="Jetty R."/>
            <person name="Kudrna D."/>
            <person name="Golser W."/>
            <person name="Rivera L."/>
            <person name="Zhang J."/>
            <person name="Wing R."/>
        </authorList>
    </citation>
    <scope>NUCLEOTIDE SEQUENCE</scope>
</reference>
<feature type="region of interest" description="Disordered" evidence="2">
    <location>
        <begin position="28"/>
        <end position="166"/>
    </location>
</feature>
<reference evidence="3" key="3">
    <citation type="submission" date="2015-04" db="UniProtKB">
        <authorList>
            <consortium name="EnsemblPlants"/>
        </authorList>
    </citation>
    <scope>IDENTIFICATION</scope>
</reference>
<proteinExistence type="predicted"/>
<evidence type="ECO:0000256" key="2">
    <source>
        <dbReference type="SAM" id="MobiDB-lite"/>
    </source>
</evidence>
<organism evidence="3 4">
    <name type="scientific">Leersia perrieri</name>
    <dbReference type="NCBI Taxonomy" id="77586"/>
    <lineage>
        <taxon>Eukaryota</taxon>
        <taxon>Viridiplantae</taxon>
        <taxon>Streptophyta</taxon>
        <taxon>Embryophyta</taxon>
        <taxon>Tracheophyta</taxon>
        <taxon>Spermatophyta</taxon>
        <taxon>Magnoliopsida</taxon>
        <taxon>Liliopsida</taxon>
        <taxon>Poales</taxon>
        <taxon>Poaceae</taxon>
        <taxon>BOP clade</taxon>
        <taxon>Oryzoideae</taxon>
        <taxon>Oryzeae</taxon>
        <taxon>Oryzinae</taxon>
        <taxon>Leersia</taxon>
    </lineage>
</organism>
<dbReference type="AlphaFoldDB" id="A0A0D9XRJ4"/>
<reference evidence="3 4" key="1">
    <citation type="submission" date="2012-08" db="EMBL/GenBank/DDBJ databases">
        <title>Oryza genome evolution.</title>
        <authorList>
            <person name="Wing R.A."/>
        </authorList>
    </citation>
    <scope>NUCLEOTIDE SEQUENCE</scope>
</reference>
<keyword evidence="4" id="KW-1185">Reference proteome</keyword>
<dbReference type="Gramene" id="LPERR11G09330.1">
    <property type="protein sequence ID" value="LPERR11G09330.1"/>
    <property type="gene ID" value="LPERR11G09330"/>
</dbReference>